<evidence type="ECO:0000313" key="2">
    <source>
        <dbReference type="Proteomes" id="UP000828390"/>
    </source>
</evidence>
<proteinExistence type="predicted"/>
<dbReference type="Proteomes" id="UP000828390">
    <property type="component" value="Unassembled WGS sequence"/>
</dbReference>
<sequence length="52" mass="5995">MPDCFDLSKPLRDLNLSSYSNSVADRSDYDYSLDDNHNDVTNSECDVIFFKI</sequence>
<comment type="caution">
    <text evidence="1">The sequence shown here is derived from an EMBL/GenBank/DDBJ whole genome shotgun (WGS) entry which is preliminary data.</text>
</comment>
<gene>
    <name evidence="1" type="ORF">DPMN_183741</name>
</gene>
<organism evidence="1 2">
    <name type="scientific">Dreissena polymorpha</name>
    <name type="common">Zebra mussel</name>
    <name type="synonym">Mytilus polymorpha</name>
    <dbReference type="NCBI Taxonomy" id="45954"/>
    <lineage>
        <taxon>Eukaryota</taxon>
        <taxon>Metazoa</taxon>
        <taxon>Spiralia</taxon>
        <taxon>Lophotrochozoa</taxon>
        <taxon>Mollusca</taxon>
        <taxon>Bivalvia</taxon>
        <taxon>Autobranchia</taxon>
        <taxon>Heteroconchia</taxon>
        <taxon>Euheterodonta</taxon>
        <taxon>Imparidentia</taxon>
        <taxon>Neoheterodontei</taxon>
        <taxon>Myida</taxon>
        <taxon>Dreissenoidea</taxon>
        <taxon>Dreissenidae</taxon>
        <taxon>Dreissena</taxon>
    </lineage>
</organism>
<accession>A0A9D4DHX9</accession>
<reference evidence="1" key="2">
    <citation type="submission" date="2020-11" db="EMBL/GenBank/DDBJ databases">
        <authorList>
            <person name="McCartney M.A."/>
            <person name="Auch B."/>
            <person name="Kono T."/>
            <person name="Mallez S."/>
            <person name="Becker A."/>
            <person name="Gohl D.M."/>
            <person name="Silverstein K.A.T."/>
            <person name="Koren S."/>
            <person name="Bechman K.B."/>
            <person name="Herman A."/>
            <person name="Abrahante J.E."/>
            <person name="Garbe J."/>
        </authorList>
    </citation>
    <scope>NUCLEOTIDE SEQUENCE</scope>
    <source>
        <strain evidence="1">Duluth1</strain>
        <tissue evidence="1">Whole animal</tissue>
    </source>
</reference>
<dbReference type="AlphaFoldDB" id="A0A9D4DHX9"/>
<name>A0A9D4DHX9_DREPO</name>
<keyword evidence="2" id="KW-1185">Reference proteome</keyword>
<protein>
    <submittedName>
        <fullName evidence="1">Uncharacterized protein</fullName>
    </submittedName>
</protein>
<reference evidence="1" key="1">
    <citation type="journal article" date="2019" name="bioRxiv">
        <title>The Genome of the Zebra Mussel, Dreissena polymorpha: A Resource for Invasive Species Research.</title>
        <authorList>
            <person name="McCartney M.A."/>
            <person name="Auch B."/>
            <person name="Kono T."/>
            <person name="Mallez S."/>
            <person name="Zhang Y."/>
            <person name="Obille A."/>
            <person name="Becker A."/>
            <person name="Abrahante J.E."/>
            <person name="Garbe J."/>
            <person name="Badalamenti J.P."/>
            <person name="Herman A."/>
            <person name="Mangelson H."/>
            <person name="Liachko I."/>
            <person name="Sullivan S."/>
            <person name="Sone E.D."/>
            <person name="Koren S."/>
            <person name="Silverstein K.A.T."/>
            <person name="Beckman K.B."/>
            <person name="Gohl D.M."/>
        </authorList>
    </citation>
    <scope>NUCLEOTIDE SEQUENCE</scope>
    <source>
        <strain evidence="1">Duluth1</strain>
        <tissue evidence="1">Whole animal</tissue>
    </source>
</reference>
<evidence type="ECO:0000313" key="1">
    <source>
        <dbReference type="EMBL" id="KAH3749248.1"/>
    </source>
</evidence>
<dbReference type="EMBL" id="JAIWYP010000010">
    <property type="protein sequence ID" value="KAH3749248.1"/>
    <property type="molecule type" value="Genomic_DNA"/>
</dbReference>